<reference evidence="6 7" key="1">
    <citation type="submission" date="2019-11" db="EMBL/GenBank/DDBJ databases">
        <authorList>
            <person name="Dong K."/>
        </authorList>
    </citation>
    <scope>NUCLEOTIDE SEQUENCE [LARGE SCALE GENOMIC DNA]</scope>
    <source>
        <strain evidence="6 7">NBRC 112902</strain>
    </source>
</reference>
<comment type="caution">
    <text evidence="6">The sequence shown here is derived from an EMBL/GenBank/DDBJ whole genome shotgun (WGS) entry which is preliminary data.</text>
</comment>
<dbReference type="PROSITE" id="PS50931">
    <property type="entry name" value="HTH_LYSR"/>
    <property type="match status" value="1"/>
</dbReference>
<dbReference type="InterPro" id="IPR036390">
    <property type="entry name" value="WH_DNA-bd_sf"/>
</dbReference>
<evidence type="ECO:0000256" key="1">
    <source>
        <dbReference type="ARBA" id="ARBA00009437"/>
    </source>
</evidence>
<dbReference type="PANTHER" id="PTHR30126">
    <property type="entry name" value="HTH-TYPE TRANSCRIPTIONAL REGULATOR"/>
    <property type="match status" value="1"/>
</dbReference>
<dbReference type="SUPFAM" id="SSF53850">
    <property type="entry name" value="Periplasmic binding protein-like II"/>
    <property type="match status" value="1"/>
</dbReference>
<name>A0A844HMA2_9RHOB</name>
<dbReference type="Pfam" id="PF03466">
    <property type="entry name" value="LysR_substrate"/>
    <property type="match status" value="1"/>
</dbReference>
<dbReference type="Proteomes" id="UP000449846">
    <property type="component" value="Unassembled WGS sequence"/>
</dbReference>
<dbReference type="GO" id="GO:0000976">
    <property type="term" value="F:transcription cis-regulatory region binding"/>
    <property type="evidence" value="ECO:0007669"/>
    <property type="project" value="TreeGrafter"/>
</dbReference>
<sequence>MRRLHDVDLKLLRTFKAIVEAGGLSGAQATLNSSQSTLSTQLADLEKRLGFRLCQRGRGGFALTPQGQKLLDALEDFLAAADHFQNEAASISGEMRGVLRLSVVDAMLCNAAWDLSAILRDFNARAKATLIELSAASPSDMERLVAEGKRDIAIGPFFRRNAGLSYVPLFQEHHALFCAAAHPLARSGPVQAATLRQHAFVARGYLHRYDVERVGHVEPAALVDTMETQALLIRSGRFIGYLPSHYAQTVDGLTRIETVEPVDYLSPIQLVHSTGASENILIRSFLNRVAEHPLRLDGPAGQGPIRPF</sequence>
<dbReference type="AlphaFoldDB" id="A0A844HMA2"/>
<dbReference type="PANTHER" id="PTHR30126:SF98">
    <property type="entry name" value="HTH-TYPE TRANSCRIPTIONAL ACTIVATOR BAUR"/>
    <property type="match status" value="1"/>
</dbReference>
<dbReference type="Gene3D" id="1.10.10.10">
    <property type="entry name" value="Winged helix-like DNA-binding domain superfamily/Winged helix DNA-binding domain"/>
    <property type="match status" value="1"/>
</dbReference>
<gene>
    <name evidence="6" type="ORF">GL300_17430</name>
</gene>
<evidence type="ECO:0000256" key="4">
    <source>
        <dbReference type="ARBA" id="ARBA00023163"/>
    </source>
</evidence>
<evidence type="ECO:0000256" key="2">
    <source>
        <dbReference type="ARBA" id="ARBA00023015"/>
    </source>
</evidence>
<dbReference type="OrthoDB" id="7506954at2"/>
<evidence type="ECO:0000259" key="5">
    <source>
        <dbReference type="PROSITE" id="PS50931"/>
    </source>
</evidence>
<dbReference type="RefSeq" id="WP_155040935.1">
    <property type="nucleotide sequence ID" value="NZ_JBHGCD010000021.1"/>
</dbReference>
<dbReference type="InterPro" id="IPR005119">
    <property type="entry name" value="LysR_subst-bd"/>
</dbReference>
<accession>A0A844HMA2</accession>
<evidence type="ECO:0000313" key="6">
    <source>
        <dbReference type="EMBL" id="MTH60996.1"/>
    </source>
</evidence>
<dbReference type="InterPro" id="IPR000847">
    <property type="entry name" value="LysR_HTH_N"/>
</dbReference>
<feature type="domain" description="HTH lysR-type" evidence="5">
    <location>
        <begin position="7"/>
        <end position="64"/>
    </location>
</feature>
<keyword evidence="7" id="KW-1185">Reference proteome</keyword>
<dbReference type="Pfam" id="PF00126">
    <property type="entry name" value="HTH_1"/>
    <property type="match status" value="1"/>
</dbReference>
<dbReference type="EMBL" id="WMIG01000012">
    <property type="protein sequence ID" value="MTH60996.1"/>
    <property type="molecule type" value="Genomic_DNA"/>
</dbReference>
<organism evidence="6 7">
    <name type="scientific">Paracoccus litorisediminis</name>
    <dbReference type="NCBI Taxonomy" id="2006130"/>
    <lineage>
        <taxon>Bacteria</taxon>
        <taxon>Pseudomonadati</taxon>
        <taxon>Pseudomonadota</taxon>
        <taxon>Alphaproteobacteria</taxon>
        <taxon>Rhodobacterales</taxon>
        <taxon>Paracoccaceae</taxon>
        <taxon>Paracoccus</taxon>
    </lineage>
</organism>
<comment type="similarity">
    <text evidence="1">Belongs to the LysR transcriptional regulatory family.</text>
</comment>
<dbReference type="SUPFAM" id="SSF46785">
    <property type="entry name" value="Winged helix' DNA-binding domain"/>
    <property type="match status" value="1"/>
</dbReference>
<dbReference type="GO" id="GO:0003700">
    <property type="term" value="F:DNA-binding transcription factor activity"/>
    <property type="evidence" value="ECO:0007669"/>
    <property type="project" value="InterPro"/>
</dbReference>
<evidence type="ECO:0000313" key="7">
    <source>
        <dbReference type="Proteomes" id="UP000449846"/>
    </source>
</evidence>
<dbReference type="InterPro" id="IPR036388">
    <property type="entry name" value="WH-like_DNA-bd_sf"/>
</dbReference>
<keyword evidence="3" id="KW-0238">DNA-binding</keyword>
<keyword evidence="4" id="KW-0804">Transcription</keyword>
<proteinExistence type="inferred from homology"/>
<keyword evidence="2" id="KW-0805">Transcription regulation</keyword>
<dbReference type="CDD" id="cd05466">
    <property type="entry name" value="PBP2_LTTR_substrate"/>
    <property type="match status" value="1"/>
</dbReference>
<dbReference type="Gene3D" id="3.40.190.290">
    <property type="match status" value="1"/>
</dbReference>
<evidence type="ECO:0000256" key="3">
    <source>
        <dbReference type="ARBA" id="ARBA00023125"/>
    </source>
</evidence>
<protein>
    <submittedName>
        <fullName evidence="6">LysR family transcriptional regulator</fullName>
    </submittedName>
</protein>